<keyword evidence="1" id="KW-0472">Membrane</keyword>
<evidence type="ECO:0000256" key="1">
    <source>
        <dbReference type="SAM" id="Phobius"/>
    </source>
</evidence>
<dbReference type="EMBL" id="CM017695">
    <property type="protein sequence ID" value="TYH04509.1"/>
    <property type="molecule type" value="Genomic_DNA"/>
</dbReference>
<keyword evidence="3" id="KW-1185">Reference proteome</keyword>
<proteinExistence type="predicted"/>
<keyword evidence="1" id="KW-0812">Transmembrane</keyword>
<accession>A0A5D2FJ01</accession>
<dbReference type="Proteomes" id="UP000323506">
    <property type="component" value="Chromosome A08"/>
</dbReference>
<keyword evidence="1" id="KW-1133">Transmembrane helix</keyword>
<gene>
    <name evidence="2" type="ORF">ES288_A08G012800v1</name>
</gene>
<protein>
    <submittedName>
        <fullName evidence="2">Uncharacterized protein</fullName>
    </submittedName>
</protein>
<feature type="transmembrane region" description="Helical" evidence="1">
    <location>
        <begin position="93"/>
        <end position="110"/>
    </location>
</feature>
<evidence type="ECO:0000313" key="2">
    <source>
        <dbReference type="EMBL" id="TYH04509.1"/>
    </source>
</evidence>
<reference evidence="2 3" key="1">
    <citation type="submission" date="2019-06" db="EMBL/GenBank/DDBJ databases">
        <title>WGS assembly of Gossypium darwinii.</title>
        <authorList>
            <person name="Chen Z.J."/>
            <person name="Sreedasyam A."/>
            <person name="Ando A."/>
            <person name="Song Q."/>
            <person name="De L."/>
            <person name="Hulse-Kemp A."/>
            <person name="Ding M."/>
            <person name="Ye W."/>
            <person name="Kirkbride R."/>
            <person name="Jenkins J."/>
            <person name="Plott C."/>
            <person name="Lovell J."/>
            <person name="Lin Y.-M."/>
            <person name="Vaughn R."/>
            <person name="Liu B."/>
            <person name="Li W."/>
            <person name="Simpson S."/>
            <person name="Scheffler B."/>
            <person name="Saski C."/>
            <person name="Grover C."/>
            <person name="Hu G."/>
            <person name="Conover J."/>
            <person name="Carlson J."/>
            <person name="Shu S."/>
            <person name="Boston L."/>
            <person name="Williams M."/>
            <person name="Peterson D."/>
            <person name="Mcgee K."/>
            <person name="Jones D."/>
            <person name="Wendel J."/>
            <person name="Stelly D."/>
            <person name="Grimwood J."/>
            <person name="Schmutz J."/>
        </authorList>
    </citation>
    <scope>NUCLEOTIDE SEQUENCE [LARGE SCALE GENOMIC DNA]</scope>
    <source>
        <strain evidence="2">1808015.09</strain>
    </source>
</reference>
<sequence length="114" mass="13048">MTMKMTIAYVYCSHCLHYSKAAIEANFFSCSSCGKLVSEVNVKGNPDSVVKKKSKFPRFKRTKKNSMKIKDTIPITVHQILLGNDRHQSVHPLLLFISIQLILFCSYIMLECLF</sequence>
<organism evidence="2 3">
    <name type="scientific">Gossypium darwinii</name>
    <name type="common">Darwin's cotton</name>
    <name type="synonym">Gossypium barbadense var. darwinii</name>
    <dbReference type="NCBI Taxonomy" id="34276"/>
    <lineage>
        <taxon>Eukaryota</taxon>
        <taxon>Viridiplantae</taxon>
        <taxon>Streptophyta</taxon>
        <taxon>Embryophyta</taxon>
        <taxon>Tracheophyta</taxon>
        <taxon>Spermatophyta</taxon>
        <taxon>Magnoliopsida</taxon>
        <taxon>eudicotyledons</taxon>
        <taxon>Gunneridae</taxon>
        <taxon>Pentapetalae</taxon>
        <taxon>rosids</taxon>
        <taxon>malvids</taxon>
        <taxon>Malvales</taxon>
        <taxon>Malvaceae</taxon>
        <taxon>Malvoideae</taxon>
        <taxon>Gossypium</taxon>
    </lineage>
</organism>
<name>A0A5D2FJ01_GOSDA</name>
<dbReference type="AlphaFoldDB" id="A0A5D2FJ01"/>
<evidence type="ECO:0000313" key="3">
    <source>
        <dbReference type="Proteomes" id="UP000323506"/>
    </source>
</evidence>